<organism evidence="1 2">
    <name type="scientific">Salisediminibacterium beveridgei</name>
    <dbReference type="NCBI Taxonomy" id="632773"/>
    <lineage>
        <taxon>Bacteria</taxon>
        <taxon>Bacillati</taxon>
        <taxon>Bacillota</taxon>
        <taxon>Bacilli</taxon>
        <taxon>Bacillales</taxon>
        <taxon>Bacillaceae</taxon>
        <taxon>Salisediminibacterium</taxon>
    </lineage>
</organism>
<dbReference type="AlphaFoldDB" id="A0A1D7QSA7"/>
<dbReference type="PATRIC" id="fig|632773.3.peg.549"/>
<dbReference type="InterPro" id="IPR045527">
    <property type="entry name" value="DUF6470"/>
</dbReference>
<dbReference type="Proteomes" id="UP000094463">
    <property type="component" value="Chromosome"/>
</dbReference>
<accession>A0A1D7QSA7</accession>
<reference evidence="1 2" key="1">
    <citation type="submission" date="2015-08" db="EMBL/GenBank/DDBJ databases">
        <title>The complete genome sequence of Bacillus beveridgei MLTeJB.</title>
        <authorList>
            <person name="Hanson T.E."/>
            <person name="Mesa C."/>
            <person name="Basesman S.M."/>
            <person name="Oremland R.S."/>
        </authorList>
    </citation>
    <scope>NUCLEOTIDE SEQUENCE [LARGE SCALE GENOMIC DNA]</scope>
    <source>
        <strain evidence="1 2">MLTeJB</strain>
    </source>
</reference>
<dbReference type="KEGG" id="bbev:BBEV_0509"/>
<dbReference type="EMBL" id="CP012502">
    <property type="protein sequence ID" value="AOM81902.1"/>
    <property type="molecule type" value="Genomic_DNA"/>
</dbReference>
<evidence type="ECO:0000313" key="1">
    <source>
        <dbReference type="EMBL" id="AOM81902.1"/>
    </source>
</evidence>
<dbReference type="RefSeq" id="WP_069364030.1">
    <property type="nucleotide sequence ID" value="NZ_CP012502.1"/>
</dbReference>
<protein>
    <recommendedName>
        <fullName evidence="3">YviE</fullName>
    </recommendedName>
</protein>
<keyword evidence="2" id="KW-1185">Reference proteome</keyword>
<dbReference type="OrthoDB" id="2112831at2"/>
<evidence type="ECO:0000313" key="2">
    <source>
        <dbReference type="Proteomes" id="UP000094463"/>
    </source>
</evidence>
<evidence type="ECO:0008006" key="3">
    <source>
        <dbReference type="Google" id="ProtNLM"/>
    </source>
</evidence>
<dbReference type="Pfam" id="PF20074">
    <property type="entry name" value="DUF6470"/>
    <property type="match status" value="1"/>
</dbReference>
<dbReference type="STRING" id="632773.BBEV_0509"/>
<name>A0A1D7QSA7_9BACI</name>
<sequence length="193" mass="22063">MDLPRIAIQSTQAQTAVQTSRPPMSISQQNADMQIDNALSGRFRMSQEFVEISIDQTEAFADADVKSIFRRNDEWAQRAMQQALQYAAKTARQGEQLKKIENQGDVIPELARQDGERAPKEYNYGAVPSSMDKVQFGYQPGDIQVDVDWPDANIRVQRHEPQVSIPRWETNVYLQQKNTIRFDVTGNTINTMR</sequence>
<proteinExistence type="predicted"/>
<gene>
    <name evidence="1" type="ORF">BBEV_0509</name>
</gene>